<comment type="catalytic activity">
    <reaction evidence="1 19">
        <text>Endohydrolysis of (1-&gt;4)-alpha-D-glucosidic linkages in polysaccharides containing three or more (1-&gt;4)-alpha-linked D-glucose units.</text>
        <dbReference type="EC" id="3.2.1.1"/>
    </reaction>
</comment>
<comment type="similarity">
    <text evidence="3 18">Belongs to the glycosyl hydrolase 13 family.</text>
</comment>
<name>A0AAD2HCS6_9AGAR</name>
<feature type="chain" id="PRO_5042061485" description="Alpha-amylase" evidence="20">
    <location>
        <begin position="21"/>
        <end position="553"/>
    </location>
</feature>
<dbReference type="InterPro" id="IPR015340">
    <property type="entry name" value="A_amylase_C_dom"/>
</dbReference>
<dbReference type="Proteomes" id="UP001295794">
    <property type="component" value="Unassembled WGS sequence"/>
</dbReference>
<evidence type="ECO:0000256" key="6">
    <source>
        <dbReference type="ARBA" id="ARBA00022729"/>
    </source>
</evidence>
<dbReference type="PIRSF" id="PIRSF001024">
    <property type="entry name" value="Alph-amyl_fung"/>
    <property type="match status" value="1"/>
</dbReference>
<dbReference type="GO" id="GO:0005509">
    <property type="term" value="F:calcium ion binding"/>
    <property type="evidence" value="ECO:0007669"/>
    <property type="project" value="InterPro"/>
</dbReference>
<keyword evidence="6 20" id="KW-0732">Signal</keyword>
<evidence type="ECO:0000256" key="9">
    <source>
        <dbReference type="ARBA" id="ARBA00023157"/>
    </source>
</evidence>
<comment type="caution">
    <text evidence="22">The sequence shown here is derived from an EMBL/GenBank/DDBJ whole genome shotgun (WGS) entry which is preliminary data.</text>
</comment>
<evidence type="ECO:0000256" key="13">
    <source>
        <dbReference type="PIRSR" id="PIRSR001024-1"/>
    </source>
</evidence>
<feature type="binding site" evidence="17">
    <location>
        <position position="119"/>
    </location>
    <ligand>
        <name>substrate</name>
    </ligand>
</feature>
<feature type="binding site" evidence="17">
    <location>
        <position position="244"/>
    </location>
    <ligand>
        <name>substrate</name>
    </ligand>
</feature>
<dbReference type="PANTHER" id="PTHR10357">
    <property type="entry name" value="ALPHA-AMYLASE FAMILY MEMBER"/>
    <property type="match status" value="1"/>
</dbReference>
<dbReference type="InterPro" id="IPR006046">
    <property type="entry name" value="Alpha_amylase"/>
</dbReference>
<keyword evidence="11 19" id="KW-0119">Carbohydrate metabolism</keyword>
<accession>A0AAD2HCS6</accession>
<evidence type="ECO:0000313" key="22">
    <source>
        <dbReference type="EMBL" id="CAK5273823.1"/>
    </source>
</evidence>
<feature type="binding site" evidence="17">
    <location>
        <position position="340"/>
    </location>
    <ligand>
        <name>substrate</name>
    </ligand>
</feature>
<dbReference type="InterPro" id="IPR013777">
    <property type="entry name" value="A-amylase-like"/>
</dbReference>
<reference evidence="22" key="1">
    <citation type="submission" date="2023-11" db="EMBL/GenBank/DDBJ databases">
        <authorList>
            <person name="De Vega J J."/>
            <person name="De Vega J J."/>
        </authorList>
    </citation>
    <scope>NUCLEOTIDE SEQUENCE</scope>
</reference>
<evidence type="ECO:0000256" key="11">
    <source>
        <dbReference type="ARBA" id="ARBA00023277"/>
    </source>
</evidence>
<dbReference type="EMBL" id="CAVNYO010000399">
    <property type="protein sequence ID" value="CAK5273823.1"/>
    <property type="molecule type" value="Genomic_DNA"/>
</dbReference>
<evidence type="ECO:0000256" key="19">
    <source>
        <dbReference type="RuleBase" id="RU361134"/>
    </source>
</evidence>
<evidence type="ECO:0000256" key="14">
    <source>
        <dbReference type="PIRSR" id="PIRSR001024-2"/>
    </source>
</evidence>
<evidence type="ECO:0000256" key="20">
    <source>
        <dbReference type="SAM" id="SignalP"/>
    </source>
</evidence>
<feature type="site" description="Transition state stabilizer" evidence="14">
    <location>
        <position position="340"/>
    </location>
</feature>
<dbReference type="AlphaFoldDB" id="A0AAD2HCS6"/>
<keyword evidence="9 16" id="KW-1015">Disulfide bond</keyword>
<feature type="disulfide bond" evidence="16">
    <location>
        <begin position="190"/>
        <end position="204"/>
    </location>
</feature>
<feature type="active site" description="Nucleophile" evidence="13">
    <location>
        <position position="246"/>
    </location>
</feature>
<keyword evidence="5 15" id="KW-0479">Metal-binding</keyword>
<dbReference type="SUPFAM" id="SSF51011">
    <property type="entry name" value="Glycosyl hydrolase domain"/>
    <property type="match status" value="1"/>
</dbReference>
<evidence type="ECO:0000256" key="4">
    <source>
        <dbReference type="ARBA" id="ARBA00012595"/>
    </source>
</evidence>
<evidence type="ECO:0000256" key="5">
    <source>
        <dbReference type="ARBA" id="ARBA00022723"/>
    </source>
</evidence>
<dbReference type="Pfam" id="PF00128">
    <property type="entry name" value="Alpha-amylase"/>
    <property type="match status" value="1"/>
</dbReference>
<dbReference type="Gene3D" id="3.20.20.80">
    <property type="entry name" value="Glycosidases"/>
    <property type="match status" value="1"/>
</dbReference>
<dbReference type="Pfam" id="PF09260">
    <property type="entry name" value="A_amylase_dom_C"/>
    <property type="match status" value="1"/>
</dbReference>
<evidence type="ECO:0000256" key="7">
    <source>
        <dbReference type="ARBA" id="ARBA00022801"/>
    </source>
</evidence>
<feature type="disulfide bond" evidence="16">
    <location>
        <begin position="67"/>
        <end position="75"/>
    </location>
</feature>
<keyword evidence="12 19" id="KW-0326">Glycosidase</keyword>
<protein>
    <recommendedName>
        <fullName evidence="4 19">Alpha-amylase</fullName>
        <ecNumber evidence="4 19">3.2.1.1</ecNumber>
    </recommendedName>
</protein>
<feature type="disulfide bond" evidence="16">
    <location>
        <begin position="481"/>
        <end position="518"/>
    </location>
</feature>
<feature type="domain" description="Glycosyl hydrolase family 13 catalytic" evidence="21">
    <location>
        <begin position="51"/>
        <end position="412"/>
    </location>
</feature>
<feature type="binding site" evidence="15">
    <location>
        <position position="157"/>
    </location>
    <ligand>
        <name>Ca(2+)</name>
        <dbReference type="ChEBI" id="CHEBI:29108"/>
        <label>1</label>
    </ligand>
</feature>
<evidence type="ECO:0000256" key="15">
    <source>
        <dbReference type="PIRSR" id="PIRSR001024-3"/>
    </source>
</evidence>
<evidence type="ECO:0000256" key="8">
    <source>
        <dbReference type="ARBA" id="ARBA00022837"/>
    </source>
</evidence>
<dbReference type="EC" id="3.2.1.1" evidence="4 19"/>
<evidence type="ECO:0000313" key="23">
    <source>
        <dbReference type="Proteomes" id="UP001295794"/>
    </source>
</evidence>
<dbReference type="InterPro" id="IPR013780">
    <property type="entry name" value="Glyco_hydro_b"/>
</dbReference>
<dbReference type="InterPro" id="IPR006047">
    <property type="entry name" value="GH13_cat_dom"/>
</dbReference>
<dbReference type="CDD" id="cd11319">
    <property type="entry name" value="AmyAc_euk_AmyA"/>
    <property type="match status" value="1"/>
</dbReference>
<feature type="binding site" evidence="15">
    <location>
        <position position="250"/>
    </location>
    <ligand>
        <name>Ca(2+)</name>
        <dbReference type="ChEBI" id="CHEBI:29108"/>
        <label>1</label>
    </ligand>
</feature>
<dbReference type="SUPFAM" id="SSF51445">
    <property type="entry name" value="(Trans)glycosidases"/>
    <property type="match status" value="1"/>
</dbReference>
<sequence length="553" mass="60268">MRSAWLKALHSLIFLPLVFAASAEEWSSRSIYQVFLLDVDNIDRALTRLMQIVTDRFALSTNSSAPCDTSKRTYCGGTWAGVTNHLDYIQGMGFDALWISPVVENMDGTAYGDGYHGYWTQDLNTISPHFGTSDDLHSLINAVHARGMYIMFDVVVNHFASVPTNTTPGFTFDYSKLAPFNNQAQYHPLCFISDYTNQTNVEQCWLGDAALPLPDINTEDSNVVTTLNTWIKNLVSTYNIDGLRIDTVKHIRRDFWPSFCSNAGVFTLGEVLSDDPNFVAPYMSSVDAVLDYPTWYNLRSAFVNTTGNLSALTNSPSLYRLSNSSTTSPVRTAAFLENHDQARFASSTSDISLTKNAMAWPFVGDGIPIMYYGQEQGYEGGSDPSNREALWLSGYATGKPLVAHAKSLNVARKLAIAGNASFLSGEATWIPQSDPSSIMLSKPPMLSLFTNIGTASSRQPTWTIPARLYPVNSTLVDTLSCRKVAVNGTGGDTSVTAVQGLPQVLIPLSMLTAQAGLCPSLVTSAQSAAPPSHRISLSLLVSTLSILAYSLEL</sequence>
<feature type="binding site" evidence="15">
    <location>
        <position position="215"/>
    </location>
    <ligand>
        <name>Ca(2+)</name>
        <dbReference type="ChEBI" id="CHEBI:29108"/>
        <label>1</label>
    </ligand>
</feature>
<evidence type="ECO:0000256" key="12">
    <source>
        <dbReference type="ARBA" id="ARBA00023295"/>
    </source>
</evidence>
<keyword evidence="10" id="KW-0325">Glycoprotein</keyword>
<gene>
    <name evidence="22" type="ORF">MYCIT1_LOCUS20557</name>
</gene>
<evidence type="ECO:0000259" key="21">
    <source>
        <dbReference type="SMART" id="SM00642"/>
    </source>
</evidence>
<keyword evidence="8 15" id="KW-0106">Calcium</keyword>
<feature type="binding site" evidence="15">
    <location>
        <position position="202"/>
    </location>
    <ligand>
        <name>Ca(2+)</name>
        <dbReference type="ChEBI" id="CHEBI:29108"/>
        <label>1</label>
    </ligand>
</feature>
<evidence type="ECO:0000256" key="1">
    <source>
        <dbReference type="ARBA" id="ARBA00000548"/>
    </source>
</evidence>
<feature type="binding site" evidence="17">
    <location>
        <position position="158"/>
    </location>
    <ligand>
        <name>substrate</name>
    </ligand>
</feature>
<dbReference type="PANTHER" id="PTHR10357:SF215">
    <property type="entry name" value="ALPHA-AMYLASE 1"/>
    <property type="match status" value="1"/>
</dbReference>
<evidence type="ECO:0000256" key="18">
    <source>
        <dbReference type="RuleBase" id="RU003615"/>
    </source>
</evidence>
<dbReference type="GO" id="GO:0016052">
    <property type="term" value="P:carbohydrate catabolic process"/>
    <property type="evidence" value="ECO:0007669"/>
    <property type="project" value="InterPro"/>
</dbReference>
<dbReference type="FunFam" id="3.20.20.80:FF:000120">
    <property type="entry name" value="Alpha-amylase A"/>
    <property type="match status" value="1"/>
</dbReference>
<evidence type="ECO:0000256" key="3">
    <source>
        <dbReference type="ARBA" id="ARBA00008061"/>
    </source>
</evidence>
<dbReference type="GO" id="GO:0004556">
    <property type="term" value="F:alpha-amylase activity"/>
    <property type="evidence" value="ECO:0007669"/>
    <property type="project" value="UniProtKB-UniRule"/>
</dbReference>
<feature type="binding site" evidence="15">
    <location>
        <position position="270"/>
    </location>
    <ligand>
        <name>Ca(2+)</name>
        <dbReference type="ChEBI" id="CHEBI:29108"/>
        <label>2</label>
    </ligand>
</feature>
<keyword evidence="23" id="KW-1185">Reference proteome</keyword>
<feature type="active site" description="Proton donor" evidence="13">
    <location>
        <position position="270"/>
    </location>
</feature>
<evidence type="ECO:0000256" key="10">
    <source>
        <dbReference type="ARBA" id="ARBA00023180"/>
    </source>
</evidence>
<feature type="binding site" evidence="15">
    <location>
        <position position="246"/>
    </location>
    <ligand>
        <name>Ca(2+)</name>
        <dbReference type="ChEBI" id="CHEBI:29108"/>
        <label>2</label>
    </ligand>
</feature>
<evidence type="ECO:0000256" key="17">
    <source>
        <dbReference type="PIRSR" id="PIRSR001024-5"/>
    </source>
</evidence>
<dbReference type="SMART" id="SM00642">
    <property type="entry name" value="Aamy"/>
    <property type="match status" value="1"/>
</dbReference>
<dbReference type="InterPro" id="IPR017853">
    <property type="entry name" value="GH"/>
</dbReference>
<keyword evidence="7 19" id="KW-0378">Hydrolase</keyword>
<dbReference type="PRINTS" id="PR00110">
    <property type="entry name" value="ALPHAAMYLASE"/>
</dbReference>
<feature type="binding site" evidence="17">
    <location>
        <position position="387"/>
    </location>
    <ligand>
        <name>substrate</name>
    </ligand>
</feature>
<comment type="cofactor">
    <cofactor evidence="2">
        <name>Ca(2+)</name>
        <dbReference type="ChEBI" id="CHEBI:29108"/>
    </cofactor>
</comment>
<feature type="signal peptide" evidence="20">
    <location>
        <begin position="1"/>
        <end position="20"/>
    </location>
</feature>
<evidence type="ECO:0000256" key="16">
    <source>
        <dbReference type="PIRSR" id="PIRSR001024-4"/>
    </source>
</evidence>
<proteinExistence type="inferred from homology"/>
<organism evidence="22 23">
    <name type="scientific">Mycena citricolor</name>
    <dbReference type="NCBI Taxonomy" id="2018698"/>
    <lineage>
        <taxon>Eukaryota</taxon>
        <taxon>Fungi</taxon>
        <taxon>Dikarya</taxon>
        <taxon>Basidiomycota</taxon>
        <taxon>Agaricomycotina</taxon>
        <taxon>Agaricomycetes</taxon>
        <taxon>Agaricomycetidae</taxon>
        <taxon>Agaricales</taxon>
        <taxon>Marasmiineae</taxon>
        <taxon>Mycenaceae</taxon>
        <taxon>Mycena</taxon>
    </lineage>
</organism>
<dbReference type="Gene3D" id="2.60.40.1180">
    <property type="entry name" value="Golgi alpha-mannosidase II"/>
    <property type="match status" value="1"/>
</dbReference>
<evidence type="ECO:0000256" key="2">
    <source>
        <dbReference type="ARBA" id="ARBA00001913"/>
    </source>
</evidence>